<dbReference type="AlphaFoldDB" id="A0A3S5CQW3"/>
<proteinExistence type="predicted"/>
<keyword evidence="2" id="KW-1185">Reference proteome</keyword>
<organism evidence="1 2">
    <name type="scientific">Protopolystoma xenopodis</name>
    <dbReference type="NCBI Taxonomy" id="117903"/>
    <lineage>
        <taxon>Eukaryota</taxon>
        <taxon>Metazoa</taxon>
        <taxon>Spiralia</taxon>
        <taxon>Lophotrochozoa</taxon>
        <taxon>Platyhelminthes</taxon>
        <taxon>Monogenea</taxon>
        <taxon>Polyopisthocotylea</taxon>
        <taxon>Polystomatidea</taxon>
        <taxon>Polystomatidae</taxon>
        <taxon>Protopolystoma</taxon>
    </lineage>
</organism>
<sequence length="221" mass="23723">CITGQPYSFIQQDQQPPTIFFSKTPCIPSRALVGAPPQVHGGSSLLGHCDSSSLYQLPLIHAALSTQAAACTDPSGVVSSTNHSSDDEFLSQAGFELTTIGTPDMRLNRLAIREASFAKVSRGVLTRSDRRLPTGASCQYKCTKGHLFKIVIRSSTTLRRFCGATGKVPAPWPQSPEFKSRGHLVLIVSRSQAAPHRLCGAIGKVPAPWPQSPEFNSRVGP</sequence>
<accession>A0A3S5CQW3</accession>
<dbReference type="EMBL" id="CAAALY010099513">
    <property type="protein sequence ID" value="VEL29003.1"/>
    <property type="molecule type" value="Genomic_DNA"/>
</dbReference>
<comment type="caution">
    <text evidence="1">The sequence shown here is derived from an EMBL/GenBank/DDBJ whole genome shotgun (WGS) entry which is preliminary data.</text>
</comment>
<feature type="non-terminal residue" evidence="1">
    <location>
        <position position="1"/>
    </location>
</feature>
<protein>
    <submittedName>
        <fullName evidence="1">Uncharacterized protein</fullName>
    </submittedName>
</protein>
<name>A0A3S5CQW3_9PLAT</name>
<evidence type="ECO:0000313" key="1">
    <source>
        <dbReference type="EMBL" id="VEL29003.1"/>
    </source>
</evidence>
<gene>
    <name evidence="1" type="ORF">PXEA_LOCUS22443</name>
</gene>
<evidence type="ECO:0000313" key="2">
    <source>
        <dbReference type="Proteomes" id="UP000784294"/>
    </source>
</evidence>
<reference evidence="1" key="1">
    <citation type="submission" date="2018-11" db="EMBL/GenBank/DDBJ databases">
        <authorList>
            <consortium name="Pathogen Informatics"/>
        </authorList>
    </citation>
    <scope>NUCLEOTIDE SEQUENCE</scope>
</reference>
<dbReference type="Proteomes" id="UP000784294">
    <property type="component" value="Unassembled WGS sequence"/>
</dbReference>